<accession>K0NNX1</accession>
<keyword evidence="2" id="KW-1185">Reference proteome</keyword>
<dbReference type="KEGG" id="dto:TOL2_C42090"/>
<proteinExistence type="predicted"/>
<dbReference type="AlphaFoldDB" id="K0NNX1"/>
<organism evidence="1 2">
    <name type="scientific">Desulfobacula toluolica (strain DSM 7467 / Tol2)</name>
    <dbReference type="NCBI Taxonomy" id="651182"/>
    <lineage>
        <taxon>Bacteria</taxon>
        <taxon>Pseudomonadati</taxon>
        <taxon>Thermodesulfobacteriota</taxon>
        <taxon>Desulfobacteria</taxon>
        <taxon>Desulfobacterales</taxon>
        <taxon>Desulfobacteraceae</taxon>
        <taxon>Desulfobacula</taxon>
    </lineage>
</organism>
<reference evidence="1 2" key="1">
    <citation type="journal article" date="2013" name="Environ. Microbiol.">
        <title>Complete genome, catabolic sub-proteomes and key-metabolites of Desulfobacula toluolica Tol2, a marine, aromatic compound-degrading, sulfate-reducing bacterium.</title>
        <authorList>
            <person name="Wohlbrand L."/>
            <person name="Jacob J.H."/>
            <person name="Kube M."/>
            <person name="Mussmann M."/>
            <person name="Jarling R."/>
            <person name="Beck A."/>
            <person name="Amann R."/>
            <person name="Wilkes H."/>
            <person name="Reinhardt R."/>
            <person name="Rabus R."/>
        </authorList>
    </citation>
    <scope>NUCLEOTIDE SEQUENCE [LARGE SCALE GENOMIC DNA]</scope>
    <source>
        <strain evidence="2">DSM 7467 / Tol2</strain>
    </source>
</reference>
<gene>
    <name evidence="1" type="ordered locus">TOL2_C42090</name>
</gene>
<dbReference type="HOGENOM" id="CLU_2117109_0_0_7"/>
<evidence type="ECO:0000313" key="2">
    <source>
        <dbReference type="Proteomes" id="UP000007347"/>
    </source>
</evidence>
<protein>
    <submittedName>
        <fullName evidence="1">Uncharacterized protein</fullName>
    </submittedName>
</protein>
<sequence>MKKVRAWNGFVLALDLKSVNPVKAARLVLEQDMAGSVYFFISRPKAVAMAKQIKSLDTDLMISIDLLNCWQIMEVPEFVIKALDADAVFASEWFFPRHEFSETSQANAQVQVYL</sequence>
<dbReference type="STRING" id="651182.TOL2_C42090"/>
<dbReference type="Proteomes" id="UP000007347">
    <property type="component" value="Chromosome"/>
</dbReference>
<dbReference type="EMBL" id="FO203503">
    <property type="protein sequence ID" value="CCK82365.1"/>
    <property type="molecule type" value="Genomic_DNA"/>
</dbReference>
<name>K0NNX1_DESTT</name>
<evidence type="ECO:0000313" key="1">
    <source>
        <dbReference type="EMBL" id="CCK82365.1"/>
    </source>
</evidence>